<dbReference type="EMBL" id="KZ679012">
    <property type="protein sequence ID" value="PSS17106.1"/>
    <property type="molecule type" value="Genomic_DNA"/>
</dbReference>
<proteinExistence type="predicted"/>
<evidence type="ECO:0000313" key="1">
    <source>
        <dbReference type="EMBL" id="PSS17106.1"/>
    </source>
</evidence>
<sequence>MEFRTRGAKEIRKLRQHLPYCSFFHQGQFWANTHSHPTPRDPTTSAPTIQVEPTWISEGPRGSRHRLDKAPFSLWSDEVSDYTTPTESQAKWIFETYNATRVDWIVPFLVVTTSSPSLPDHGGLISLTLGCTPVIFVSQETTDSGFRAGPPQVNALHYVCTSMPDPLPFTSKPWTDPSDEEVKAILDHLQVSHGVHIQALNFIFPDLIIEILDDGKTYLPETLPARLGGWPVMYHYRTPGSTAFWDAPITMARQREISSPSSTQKGDDTNFLNIGNRMIGPGVRVEGSEKVSTAGVRIKKGEAVRITLANHSFEGCERVFHPDGHAGDWIGNITERFPDRDWALATLHPSISFSNNQIFECPTPASKLVMGQELKLREWYICDGVTTGKIALLYSGVRYLRSEDETNGIITMAELQPASVYFGRGPTGGDPEVKEVCYNKLIESLDKYTVLPFTTPYPPTPGLHTITVATTAAKMAYRGLIVPNMPALVKVAKSPPEGVKPPYIRDWKAAVMDPL</sequence>
<keyword evidence="2" id="KW-1185">Reference proteome</keyword>
<accession>A0A2T3B120</accession>
<dbReference type="Proteomes" id="UP000241818">
    <property type="component" value="Unassembled WGS sequence"/>
</dbReference>
<name>A0A2T3B120_AMORE</name>
<dbReference type="RefSeq" id="XP_024720614.1">
    <property type="nucleotide sequence ID" value="XM_024865822.1"/>
</dbReference>
<dbReference type="STRING" id="857342.A0A2T3B120"/>
<protein>
    <submittedName>
        <fullName evidence="1">Uncharacterized protein</fullName>
    </submittedName>
</protein>
<organism evidence="1 2">
    <name type="scientific">Amorphotheca resinae ATCC 22711</name>
    <dbReference type="NCBI Taxonomy" id="857342"/>
    <lineage>
        <taxon>Eukaryota</taxon>
        <taxon>Fungi</taxon>
        <taxon>Dikarya</taxon>
        <taxon>Ascomycota</taxon>
        <taxon>Pezizomycotina</taxon>
        <taxon>Leotiomycetes</taxon>
        <taxon>Helotiales</taxon>
        <taxon>Amorphothecaceae</taxon>
        <taxon>Amorphotheca</taxon>
    </lineage>
</organism>
<dbReference type="OrthoDB" id="5361958at2759"/>
<dbReference type="InParanoid" id="A0A2T3B120"/>
<evidence type="ECO:0000313" key="2">
    <source>
        <dbReference type="Proteomes" id="UP000241818"/>
    </source>
</evidence>
<reference evidence="1 2" key="1">
    <citation type="journal article" date="2018" name="New Phytol.">
        <title>Comparative genomics and transcriptomics depict ericoid mycorrhizal fungi as versatile saprotrophs and plant mutualists.</title>
        <authorList>
            <person name="Martino E."/>
            <person name="Morin E."/>
            <person name="Grelet G.A."/>
            <person name="Kuo A."/>
            <person name="Kohler A."/>
            <person name="Daghino S."/>
            <person name="Barry K.W."/>
            <person name="Cichocki N."/>
            <person name="Clum A."/>
            <person name="Dockter R.B."/>
            <person name="Hainaut M."/>
            <person name="Kuo R.C."/>
            <person name="LaButti K."/>
            <person name="Lindahl B.D."/>
            <person name="Lindquist E.A."/>
            <person name="Lipzen A."/>
            <person name="Khouja H.R."/>
            <person name="Magnuson J."/>
            <person name="Murat C."/>
            <person name="Ohm R.A."/>
            <person name="Singer S.W."/>
            <person name="Spatafora J.W."/>
            <person name="Wang M."/>
            <person name="Veneault-Fourrey C."/>
            <person name="Henrissat B."/>
            <person name="Grigoriev I.V."/>
            <person name="Martin F.M."/>
            <person name="Perotto S."/>
        </authorList>
    </citation>
    <scope>NUCLEOTIDE SEQUENCE [LARGE SCALE GENOMIC DNA]</scope>
    <source>
        <strain evidence="1 2">ATCC 22711</strain>
    </source>
</reference>
<dbReference type="GeneID" id="36573903"/>
<dbReference type="AlphaFoldDB" id="A0A2T3B120"/>
<gene>
    <name evidence="1" type="ORF">M430DRAFT_28812</name>
</gene>